<dbReference type="InterPro" id="IPR007269">
    <property type="entry name" value="ICMT_MeTrfase"/>
</dbReference>
<feature type="signal peptide" evidence="6">
    <location>
        <begin position="1"/>
        <end position="22"/>
    </location>
</feature>
<comment type="caution">
    <text evidence="5">Lacks conserved residue(s) required for the propagation of feature annotation.</text>
</comment>
<keyword evidence="3 5" id="KW-1133">Transmembrane helix</keyword>
<keyword evidence="6" id="KW-0732">Signal</keyword>
<sequence length="157" mass="17768">MHPLTAPRVLALLFSISGCVLRMTCHRMLGTAFTWHVSGHGESSSSKLKEKRSPKLITTGPYSYVRHPSYAGYIPAWSGLAAYYLLPGSWMREPGGFLSTGAGQAAIGFWIGGWVVLTTLVVIMRMAIEDETLRKQFGQEWEKWRERVRWKIIPLVW</sequence>
<keyword evidence="8" id="KW-1185">Reference proteome</keyword>
<evidence type="ECO:0000313" key="8">
    <source>
        <dbReference type="Proteomes" id="UP001465976"/>
    </source>
</evidence>
<proteinExistence type="inferred from homology"/>
<evidence type="ECO:0000256" key="1">
    <source>
        <dbReference type="ARBA" id="ARBA00004141"/>
    </source>
</evidence>
<accession>A0ABR3F3X2</accession>
<dbReference type="Proteomes" id="UP001465976">
    <property type="component" value="Unassembled WGS sequence"/>
</dbReference>
<dbReference type="PANTHER" id="PTHR43847:SF1">
    <property type="entry name" value="BLL3993 PROTEIN"/>
    <property type="match status" value="1"/>
</dbReference>
<evidence type="ECO:0000313" key="7">
    <source>
        <dbReference type="EMBL" id="KAL0569935.1"/>
    </source>
</evidence>
<organism evidence="7 8">
    <name type="scientific">Marasmius crinis-equi</name>
    <dbReference type="NCBI Taxonomy" id="585013"/>
    <lineage>
        <taxon>Eukaryota</taxon>
        <taxon>Fungi</taxon>
        <taxon>Dikarya</taxon>
        <taxon>Basidiomycota</taxon>
        <taxon>Agaricomycotina</taxon>
        <taxon>Agaricomycetes</taxon>
        <taxon>Agaricomycetidae</taxon>
        <taxon>Agaricales</taxon>
        <taxon>Marasmiineae</taxon>
        <taxon>Marasmiaceae</taxon>
        <taxon>Marasmius</taxon>
    </lineage>
</organism>
<evidence type="ECO:0000256" key="4">
    <source>
        <dbReference type="ARBA" id="ARBA00023136"/>
    </source>
</evidence>
<comment type="catalytic activity">
    <reaction evidence="5">
        <text>[protein]-C-terminal S-[(2E,6E)-farnesyl]-L-cysteine + S-adenosyl-L-methionine = [protein]-C-terminal S-[(2E,6E)-farnesyl]-L-cysteine methyl ester + S-adenosyl-L-homocysteine</text>
        <dbReference type="Rhea" id="RHEA:21672"/>
        <dbReference type="Rhea" id="RHEA-COMP:12125"/>
        <dbReference type="Rhea" id="RHEA-COMP:12126"/>
        <dbReference type="ChEBI" id="CHEBI:57856"/>
        <dbReference type="ChEBI" id="CHEBI:59789"/>
        <dbReference type="ChEBI" id="CHEBI:90510"/>
        <dbReference type="ChEBI" id="CHEBI:90511"/>
        <dbReference type="EC" id="2.1.1.100"/>
    </reaction>
</comment>
<name>A0ABR3F3X2_9AGAR</name>
<comment type="similarity">
    <text evidence="5">Belongs to the class VI-like SAM-binding methyltransferase superfamily. Isoprenylcysteine carboxyl methyltransferase family.</text>
</comment>
<reference evidence="7 8" key="1">
    <citation type="submission" date="2024-02" db="EMBL/GenBank/DDBJ databases">
        <title>A draft genome for the cacao thread blight pathogen Marasmius crinis-equi.</title>
        <authorList>
            <person name="Cohen S.P."/>
            <person name="Baruah I.K."/>
            <person name="Amoako-Attah I."/>
            <person name="Bukari Y."/>
            <person name="Meinhardt L.W."/>
            <person name="Bailey B.A."/>
        </authorList>
    </citation>
    <scope>NUCLEOTIDE SEQUENCE [LARGE SCALE GENOMIC DNA]</scope>
    <source>
        <strain evidence="7 8">GH-76</strain>
    </source>
</reference>
<evidence type="ECO:0000256" key="2">
    <source>
        <dbReference type="ARBA" id="ARBA00022692"/>
    </source>
</evidence>
<dbReference type="PANTHER" id="PTHR43847">
    <property type="entry name" value="BLL3993 PROTEIN"/>
    <property type="match status" value="1"/>
</dbReference>
<protein>
    <recommendedName>
        <fullName evidence="5">Protein-S-isoprenylcysteine O-methyltransferase</fullName>
        <ecNumber evidence="5">2.1.1.100</ecNumber>
    </recommendedName>
</protein>
<feature type="transmembrane region" description="Helical" evidence="5">
    <location>
        <begin position="70"/>
        <end position="86"/>
    </location>
</feature>
<dbReference type="Pfam" id="PF04140">
    <property type="entry name" value="ICMT"/>
    <property type="match status" value="1"/>
</dbReference>
<keyword evidence="5" id="KW-0489">Methyltransferase</keyword>
<keyword evidence="5" id="KW-0256">Endoplasmic reticulum</keyword>
<comment type="caution">
    <text evidence="7">The sequence shown here is derived from an EMBL/GenBank/DDBJ whole genome shotgun (WGS) entry which is preliminary data.</text>
</comment>
<feature type="transmembrane region" description="Helical" evidence="5">
    <location>
        <begin position="107"/>
        <end position="128"/>
    </location>
</feature>
<evidence type="ECO:0000256" key="3">
    <source>
        <dbReference type="ARBA" id="ARBA00022989"/>
    </source>
</evidence>
<dbReference type="EC" id="2.1.1.100" evidence="5"/>
<dbReference type="EMBL" id="JBAHYK010001024">
    <property type="protein sequence ID" value="KAL0569935.1"/>
    <property type="molecule type" value="Genomic_DNA"/>
</dbReference>
<keyword evidence="5" id="KW-0949">S-adenosyl-L-methionine</keyword>
<gene>
    <name evidence="7" type="ORF">V5O48_012027</name>
</gene>
<comment type="subcellular location">
    <subcellularLocation>
        <location evidence="5">Endoplasmic reticulum membrane</location>
        <topology evidence="5">Multi-pass membrane protein</topology>
    </subcellularLocation>
    <subcellularLocation>
        <location evidence="1">Membrane</location>
        <topology evidence="1">Multi-pass membrane protein</topology>
    </subcellularLocation>
</comment>
<evidence type="ECO:0000256" key="5">
    <source>
        <dbReference type="RuleBase" id="RU362022"/>
    </source>
</evidence>
<keyword evidence="5" id="KW-0808">Transferase</keyword>
<evidence type="ECO:0000256" key="6">
    <source>
        <dbReference type="SAM" id="SignalP"/>
    </source>
</evidence>
<dbReference type="InterPro" id="IPR052527">
    <property type="entry name" value="Metal_cation-efflux_comp"/>
</dbReference>
<dbReference type="Gene3D" id="1.20.120.1630">
    <property type="match status" value="1"/>
</dbReference>
<feature type="chain" id="PRO_5047011461" description="Protein-S-isoprenylcysteine O-methyltransferase" evidence="6">
    <location>
        <begin position="23"/>
        <end position="157"/>
    </location>
</feature>
<keyword evidence="2 5" id="KW-0812">Transmembrane</keyword>
<keyword evidence="4 5" id="KW-0472">Membrane</keyword>